<feature type="transmembrane region" description="Helical" evidence="9">
    <location>
        <begin position="1149"/>
        <end position="1171"/>
    </location>
</feature>
<feature type="region of interest" description="Disordered" evidence="8">
    <location>
        <begin position="1658"/>
        <end position="1738"/>
    </location>
</feature>
<name>A0ABP0F4R9_CLALP</name>
<feature type="compositionally biased region" description="Basic and acidic residues" evidence="8">
    <location>
        <begin position="764"/>
        <end position="786"/>
    </location>
</feature>
<evidence type="ECO:0000259" key="10">
    <source>
        <dbReference type="PROSITE" id="PS50802"/>
    </source>
</evidence>
<keyword evidence="6 9" id="KW-1133">Transmembrane helix</keyword>
<comment type="caution">
    <text evidence="11">The sequence shown here is derived from an EMBL/GenBank/DDBJ whole genome shotgun (WGS) entry which is preliminary data.</text>
</comment>
<feature type="compositionally biased region" description="Basic residues" evidence="8">
    <location>
        <begin position="787"/>
        <end position="800"/>
    </location>
</feature>
<feature type="transmembrane region" description="Helical" evidence="9">
    <location>
        <begin position="1211"/>
        <end position="1232"/>
    </location>
</feature>
<feature type="compositionally biased region" description="Basic and acidic residues" evidence="8">
    <location>
        <begin position="212"/>
        <end position="221"/>
    </location>
</feature>
<evidence type="ECO:0000256" key="1">
    <source>
        <dbReference type="ARBA" id="ARBA00004141"/>
    </source>
</evidence>
<feature type="region of interest" description="Disordered" evidence="8">
    <location>
        <begin position="161"/>
        <end position="221"/>
    </location>
</feature>
<feature type="compositionally biased region" description="Polar residues" evidence="8">
    <location>
        <begin position="1813"/>
        <end position="1829"/>
    </location>
</feature>
<evidence type="ECO:0000256" key="2">
    <source>
        <dbReference type="ARBA" id="ARBA00012543"/>
    </source>
</evidence>
<keyword evidence="3" id="KW-0328">Glycosyltransferase</keyword>
<dbReference type="InterPro" id="IPR004835">
    <property type="entry name" value="Chitin_synth"/>
</dbReference>
<keyword evidence="12" id="KW-1185">Reference proteome</keyword>
<feature type="transmembrane region" description="Helical" evidence="9">
    <location>
        <begin position="272"/>
        <end position="297"/>
    </location>
</feature>
<evidence type="ECO:0000256" key="3">
    <source>
        <dbReference type="ARBA" id="ARBA00022676"/>
    </source>
</evidence>
<dbReference type="InterPro" id="IPR003323">
    <property type="entry name" value="OTU_dom"/>
</dbReference>
<dbReference type="InterPro" id="IPR038765">
    <property type="entry name" value="Papain-like_cys_pep_sf"/>
</dbReference>
<dbReference type="PROSITE" id="PS50802">
    <property type="entry name" value="OTU"/>
    <property type="match status" value="1"/>
</dbReference>
<comment type="subcellular location">
    <subcellularLocation>
        <location evidence="1">Membrane</location>
        <topology evidence="1">Multi-pass membrane protein</topology>
    </subcellularLocation>
</comment>
<evidence type="ECO:0000256" key="7">
    <source>
        <dbReference type="ARBA" id="ARBA00023136"/>
    </source>
</evidence>
<feature type="transmembrane region" description="Helical" evidence="9">
    <location>
        <begin position="1273"/>
        <end position="1292"/>
    </location>
</feature>
<feature type="transmembrane region" description="Helical" evidence="9">
    <location>
        <begin position="1608"/>
        <end position="1627"/>
    </location>
</feature>
<dbReference type="Gene3D" id="3.90.70.80">
    <property type="match status" value="1"/>
</dbReference>
<feature type="compositionally biased region" description="Basic and acidic residues" evidence="8">
    <location>
        <begin position="161"/>
        <end position="172"/>
    </location>
</feature>
<gene>
    <name evidence="11" type="ORF">CVLEPA_LOCUS3487</name>
</gene>
<feature type="transmembrane region" description="Helical" evidence="9">
    <location>
        <begin position="695"/>
        <end position="720"/>
    </location>
</feature>
<proteinExistence type="predicted"/>
<feature type="transmembrane region" description="Helical" evidence="9">
    <location>
        <begin position="357"/>
        <end position="378"/>
    </location>
</feature>
<keyword evidence="5" id="KW-0378">Hydrolase</keyword>
<evidence type="ECO:0000256" key="6">
    <source>
        <dbReference type="ARBA" id="ARBA00022989"/>
    </source>
</evidence>
<accession>A0ABP0F4R9</accession>
<evidence type="ECO:0000313" key="12">
    <source>
        <dbReference type="Proteomes" id="UP001642483"/>
    </source>
</evidence>
<dbReference type="CDD" id="cd04190">
    <property type="entry name" value="Chitin_synth_C"/>
    <property type="match status" value="1"/>
</dbReference>
<evidence type="ECO:0000256" key="9">
    <source>
        <dbReference type="SAM" id="Phobius"/>
    </source>
</evidence>
<dbReference type="Pfam" id="PF02338">
    <property type="entry name" value="OTU"/>
    <property type="match status" value="1"/>
</dbReference>
<organism evidence="11 12">
    <name type="scientific">Clavelina lepadiformis</name>
    <name type="common">Light-bulb sea squirt</name>
    <name type="synonym">Ascidia lepadiformis</name>
    <dbReference type="NCBI Taxonomy" id="159417"/>
    <lineage>
        <taxon>Eukaryota</taxon>
        <taxon>Metazoa</taxon>
        <taxon>Chordata</taxon>
        <taxon>Tunicata</taxon>
        <taxon>Ascidiacea</taxon>
        <taxon>Aplousobranchia</taxon>
        <taxon>Clavelinidae</taxon>
        <taxon>Clavelina</taxon>
    </lineage>
</organism>
<feature type="region of interest" description="Disordered" evidence="8">
    <location>
        <begin position="1771"/>
        <end position="1841"/>
    </location>
</feature>
<feature type="compositionally biased region" description="Acidic residues" evidence="8">
    <location>
        <begin position="1706"/>
        <end position="1732"/>
    </location>
</feature>
<feature type="compositionally biased region" description="Polar residues" evidence="8">
    <location>
        <begin position="195"/>
        <end position="211"/>
    </location>
</feature>
<dbReference type="EMBL" id="CAWYQH010000002">
    <property type="protein sequence ID" value="CAK8673723.1"/>
    <property type="molecule type" value="Genomic_DNA"/>
</dbReference>
<feature type="transmembrane region" description="Helical" evidence="9">
    <location>
        <begin position="384"/>
        <end position="404"/>
    </location>
</feature>
<dbReference type="PANTHER" id="PTHR22914:SF42">
    <property type="entry name" value="CHITIN SYNTHASE"/>
    <property type="match status" value="1"/>
</dbReference>
<reference evidence="11 12" key="1">
    <citation type="submission" date="2024-02" db="EMBL/GenBank/DDBJ databases">
        <authorList>
            <person name="Daric V."/>
            <person name="Darras S."/>
        </authorList>
    </citation>
    <scope>NUCLEOTIDE SEQUENCE [LARGE SCALE GENOMIC DNA]</scope>
</reference>
<keyword evidence="5" id="KW-0645">Protease</keyword>
<feature type="transmembrane region" description="Helical" evidence="9">
    <location>
        <begin position="433"/>
        <end position="455"/>
    </location>
</feature>
<feature type="compositionally biased region" description="Polar residues" evidence="8">
    <location>
        <begin position="1690"/>
        <end position="1703"/>
    </location>
</feature>
<dbReference type="InterPro" id="IPR029044">
    <property type="entry name" value="Nucleotide-diphossugar_trans"/>
</dbReference>
<evidence type="ECO:0000256" key="4">
    <source>
        <dbReference type="ARBA" id="ARBA00022692"/>
    </source>
</evidence>
<feature type="transmembrane region" description="Helical" evidence="9">
    <location>
        <begin position="591"/>
        <end position="613"/>
    </location>
</feature>
<keyword evidence="5" id="KW-0788">Thiol protease</keyword>
<feature type="region of interest" description="Disordered" evidence="8">
    <location>
        <begin position="1478"/>
        <end position="1507"/>
    </location>
</feature>
<keyword evidence="4 9" id="KW-0812">Transmembrane</keyword>
<keyword evidence="3" id="KW-0808">Transferase</keyword>
<feature type="transmembrane region" description="Helical" evidence="9">
    <location>
        <begin position="514"/>
        <end position="539"/>
    </location>
</feature>
<protein>
    <recommendedName>
        <fullName evidence="2">chitin synthase</fullName>
        <ecNumber evidence="2">2.4.1.16</ecNumber>
    </recommendedName>
</protein>
<feature type="transmembrane region" description="Helical" evidence="9">
    <location>
        <begin position="467"/>
        <end position="484"/>
    </location>
</feature>
<feature type="transmembrane region" description="Helical" evidence="9">
    <location>
        <begin position="1244"/>
        <end position="1261"/>
    </location>
</feature>
<dbReference type="SUPFAM" id="SSF53448">
    <property type="entry name" value="Nucleotide-diphospho-sugar transferases"/>
    <property type="match status" value="1"/>
</dbReference>
<feature type="region of interest" description="Disordered" evidence="8">
    <location>
        <begin position="760"/>
        <end position="801"/>
    </location>
</feature>
<dbReference type="EC" id="2.4.1.16" evidence="2"/>
<feature type="region of interest" description="Disordered" evidence="8">
    <location>
        <begin position="1373"/>
        <end position="1402"/>
    </location>
</feature>
<evidence type="ECO:0000256" key="5">
    <source>
        <dbReference type="ARBA" id="ARBA00022807"/>
    </source>
</evidence>
<evidence type="ECO:0000313" key="11">
    <source>
        <dbReference type="EMBL" id="CAK8673723.1"/>
    </source>
</evidence>
<dbReference type="Pfam" id="PF03142">
    <property type="entry name" value="Chitin_synth_2"/>
    <property type="match status" value="1"/>
</dbReference>
<feature type="transmembrane region" description="Helical" evidence="9">
    <location>
        <begin position="322"/>
        <end position="345"/>
    </location>
</feature>
<feature type="transmembrane region" description="Helical" evidence="9">
    <location>
        <begin position="1568"/>
        <end position="1596"/>
    </location>
</feature>
<feature type="domain" description="OTU" evidence="10">
    <location>
        <begin position="26"/>
        <end position="157"/>
    </location>
</feature>
<dbReference type="Proteomes" id="UP001642483">
    <property type="component" value="Unassembled WGS sequence"/>
</dbReference>
<dbReference type="PANTHER" id="PTHR22914">
    <property type="entry name" value="CHITIN SYNTHASE"/>
    <property type="match status" value="1"/>
</dbReference>
<feature type="transmembrane region" description="Helical" evidence="9">
    <location>
        <begin position="625"/>
        <end position="647"/>
    </location>
</feature>
<feature type="transmembrane region" description="Helical" evidence="9">
    <location>
        <begin position="1183"/>
        <end position="1205"/>
    </location>
</feature>
<keyword evidence="7 9" id="KW-0472">Membrane</keyword>
<feature type="compositionally biased region" description="Basic and acidic residues" evidence="8">
    <location>
        <begin position="1497"/>
        <end position="1507"/>
    </location>
</feature>
<dbReference type="CDD" id="cd22758">
    <property type="entry name" value="OTU_232R-like"/>
    <property type="match status" value="1"/>
</dbReference>
<evidence type="ECO:0000256" key="8">
    <source>
        <dbReference type="SAM" id="MobiDB-lite"/>
    </source>
</evidence>
<sequence length="1841" mass="210343">MARKTSHEIKYESITNLDAVLETQQLRRSSSPDDGNCFFHALESQLESVGIHFTHDSIRNSCVTYLRRNKYIGKNIWKNNIKTGENVDQYLDRNATDGEYPDEIILQAAAFSLGYSITVITPTGEFTVFPGGNQKGNLFVGRVGENASEYRYIVVKKYNEDKEQSTRTRSENNEESQETDQPPKAQHGILKPATPTMSQQTFPYNNTASNGKDTEGLREEERPLIVPYGDDAFKDPESDELEEWDRYETVPPEDESRTAGVTLKFFQKLFKLMSYFIFGGLVVAGAVISKACLMILVNSAKPFIAKTGTSEANKIDHDVIRAWSYIIILIMLLTPEVMTMVYSLYRIVMKEKKTCEWRTLLWGGLWEFLHAIGEGILVLKVLPYIDATVAFLMMPLIGIVPILINIHRRVRSALSNKKKKDVPSIVYKRRKNLALAVIAAILQIIGLVFCFVCFFSDNWFRFFKTSYTFLWAIAGIFLTSIRYWENFISENIKITKSFRISWRKLHENLDDSRFLTSFVFSLIKCLVLVGMAFLTLVVLENESYTSNYVNTNGLVGNDPKIQNLPFSSVRYNKILSLLGYLSNGTSAKYVIIQQLWAVFAVQISCSFAAFFFGRVSCLTQIQRESFTFPLMLVTPFLASISAALGTYKQRAPEQENSLLSFLEMSRPYKGFKLLNEYIDWNNVLFRDTAMDCTTYMIGIVLVGLILGWGALNLITTHLWFPPKTRLERMEVLFVKALYGGVLIDQVLLLNRRQFETLYSKSQKRKEEQEKKDQIRKEKAKGIERSHSGPRRGSGSRRGSRRYTMNIGNKFIPQVFLCATMWHETEQEMTQILTSIMRLDKDNARRKKDAASDPDYYNFQAHVMFDDAFEKNDDKETVVNKFVRQLVDLMPIAANKVDLRKDDQISDPIVYNTPYGGRLEIVLPNGNMMLVHLKNKDKIRHRKRWSQCMYMYYILGYLQATQKKFKLEDMFILALDGDVDFQPSAVLLLLDRMKRNPAVGAACGRIHPTGSGPVVWFQKFEYAVGHWLQKTAEHVLGCVLCSPGCFSLFRGEALVDTNVVKRYTTKATEALHYVQWDQGEDRWLCTLLLKQGWRIEYSAASDSFTFAPEDFKEFYNQRRRWGPSTMANIFDILLDASLAVKNNMYISWGYIAYQLGLMISSVLGPATVVMIVQGAYQYVFKWSATVSLVVSLIPVVIFIILCYVTSQDTQVAVAAILTILYALVMTAVIVGVIGSMVNSVLFDPNNIFMILLVGLYGLTGILHPQEVMCLLHGILYYLCVPSAFIFLMVYSLTNMNNVSWGTREVKKVETNSDEANQNALEDVANKKRGRNIQVGGTVYDAPKTADGYYSCGAGYICQCAFCIQPEAAYETVPQTEPSTRTVQRQPALRKRRKSANNEQQSARFRKFSEAKANQLGLEGNAKQQYRKKLEKDLSHRMSITHLQSIRNKTGLNDLTTDHVRKFSVRYLKQSRAIAEQLAEELDETKNSDVDNEEEESTNPERKQEEQEEKVAWMLDGSLQDGTVHYLDEDEHKFWERFIERYLKPLDENPKEKKRIAADLKSLRNRMTGAYYLANALWLILNFALQLTITDIAIVFYFGATKIEVNPVQFAFLIFFLVILFIQFFCMLVHRWSTALHLLATISLKWNDLRDGMENTANKDIEKNELERKRKQQRQQNGHAGKQFSDLESARETTSTGNYGMSNPAYSDIEESDSIDTADEDPSIYPDENPEYESIDNYNYGKRRNHSSLLDIEETPLEENAYATQMITMNDLDREPGLASSGSAAKPSAFTNALHKHSQKQKEHEVQVHTPPPTEESSINHQASVRFVSSTDENDHEPSSTIF</sequence>
<dbReference type="SUPFAM" id="SSF54001">
    <property type="entry name" value="Cysteine proteinases"/>
    <property type="match status" value="1"/>
</dbReference>
<feature type="compositionally biased region" description="Polar residues" evidence="8">
    <location>
        <begin position="1373"/>
        <end position="1383"/>
    </location>
</feature>